<comment type="caution">
    <text evidence="1">The sequence shown here is derived from an EMBL/GenBank/DDBJ whole genome shotgun (WGS) entry which is preliminary data.</text>
</comment>
<dbReference type="OrthoDB" id="1922322at2759"/>
<evidence type="ECO:0000313" key="2">
    <source>
        <dbReference type="Proteomes" id="UP000257109"/>
    </source>
</evidence>
<proteinExistence type="predicted"/>
<feature type="non-terminal residue" evidence="1">
    <location>
        <position position="1"/>
    </location>
</feature>
<gene>
    <name evidence="1" type="ORF">CR513_50905</name>
</gene>
<dbReference type="Pfam" id="PF14009">
    <property type="entry name" value="PADRE"/>
    <property type="match status" value="1"/>
</dbReference>
<evidence type="ECO:0008006" key="3">
    <source>
        <dbReference type="Google" id="ProtNLM"/>
    </source>
</evidence>
<organism evidence="1 2">
    <name type="scientific">Mucuna pruriens</name>
    <name type="common">Velvet bean</name>
    <name type="synonym">Dolichos pruriens</name>
    <dbReference type="NCBI Taxonomy" id="157652"/>
    <lineage>
        <taxon>Eukaryota</taxon>
        <taxon>Viridiplantae</taxon>
        <taxon>Streptophyta</taxon>
        <taxon>Embryophyta</taxon>
        <taxon>Tracheophyta</taxon>
        <taxon>Spermatophyta</taxon>
        <taxon>Magnoliopsida</taxon>
        <taxon>eudicotyledons</taxon>
        <taxon>Gunneridae</taxon>
        <taxon>Pentapetalae</taxon>
        <taxon>rosids</taxon>
        <taxon>fabids</taxon>
        <taxon>Fabales</taxon>
        <taxon>Fabaceae</taxon>
        <taxon>Papilionoideae</taxon>
        <taxon>50 kb inversion clade</taxon>
        <taxon>NPAAA clade</taxon>
        <taxon>indigoferoid/millettioid clade</taxon>
        <taxon>Phaseoleae</taxon>
        <taxon>Mucuna</taxon>
    </lineage>
</organism>
<protein>
    <recommendedName>
        <fullName evidence="3">DUF4228 domain protein</fullName>
    </recommendedName>
</protein>
<reference evidence="1" key="1">
    <citation type="submission" date="2018-05" db="EMBL/GenBank/DDBJ databases">
        <title>Draft genome of Mucuna pruriens seed.</title>
        <authorList>
            <person name="Nnadi N.E."/>
            <person name="Vos R."/>
            <person name="Hasami M.H."/>
            <person name="Devisetty U.K."/>
            <person name="Aguiy J.C."/>
        </authorList>
    </citation>
    <scope>NUCLEOTIDE SEQUENCE [LARGE SCALE GENOMIC DNA]</scope>
    <source>
        <strain evidence="1">JCA_2017</strain>
    </source>
</reference>
<sequence>MKRLTEGVRNIAFGFHAYIAIATDHKACFSKYKKNKQIAYYPKLDEDVKEASLILLAVCVEISKLKMGNYISCTLSTAGSKHWRGIKVIFPSGKIEEFEEGVKAAELMLEMPSFFVVNSRSLQIGRRFSALNADEELECGNVYVMLPMKRLNSVVTASDMGALLLTAKRVSAKVRVVPEKEADDPNLKLDDIQEFSSPQFMHRLSMCRSKKPLLETIAEEPLSSTS</sequence>
<dbReference type="PANTHER" id="PTHR33052">
    <property type="entry name" value="DUF4228 DOMAIN PROTEIN-RELATED"/>
    <property type="match status" value="1"/>
</dbReference>
<dbReference type="STRING" id="157652.A0A371EV40"/>
<evidence type="ECO:0000313" key="1">
    <source>
        <dbReference type="EMBL" id="RDX69917.1"/>
    </source>
</evidence>
<accession>A0A371EV40</accession>
<dbReference type="InterPro" id="IPR025322">
    <property type="entry name" value="PADRE_dom"/>
</dbReference>
<keyword evidence="2" id="KW-1185">Reference proteome</keyword>
<dbReference type="EMBL" id="QJKJ01011915">
    <property type="protein sequence ID" value="RDX69917.1"/>
    <property type="molecule type" value="Genomic_DNA"/>
</dbReference>
<dbReference type="Proteomes" id="UP000257109">
    <property type="component" value="Unassembled WGS sequence"/>
</dbReference>
<name>A0A371EV40_MUCPR</name>
<dbReference type="AlphaFoldDB" id="A0A371EV40"/>